<proteinExistence type="predicted"/>
<accession>A0ABV7Y6A1</accession>
<sequence length="289" mass="31442">MVLVPERFAAERIRKSGAAGRRWVSELPALVERLAARWQVSLAAEPAQYGDLALVVFGSVLGQPCVLKVSWSEHSTYDEVAALRAWNGHGAVRLLEASPDDGAVLLERLDAARSLEKLPLLSAAEIAGGVIRRLTVPAPPGIRAPREDVPLGERQAELGSPVPRRWVDQASELLVALQASSGRSLVHTDLHYGNILGAEREPWLAIDPRPVAGDPELSVPELMWWRLDLDARPAAIRTLLDTLVAAGSLDPDKALGWTIVRAVSYWLWGLQTGLTIDPARCERLLEALA</sequence>
<reference evidence="2" key="1">
    <citation type="journal article" date="2019" name="Int. J. Syst. Evol. Microbiol.">
        <title>The Global Catalogue of Microorganisms (GCM) 10K type strain sequencing project: providing services to taxonomists for standard genome sequencing and annotation.</title>
        <authorList>
            <consortium name="The Broad Institute Genomics Platform"/>
            <consortium name="The Broad Institute Genome Sequencing Center for Infectious Disease"/>
            <person name="Wu L."/>
            <person name="Ma J."/>
        </authorList>
    </citation>
    <scope>NUCLEOTIDE SEQUENCE [LARGE SCALE GENOMIC DNA]</scope>
    <source>
        <strain evidence="2">CGMCC 4.7241</strain>
    </source>
</reference>
<organism evidence="1 2">
    <name type="scientific">Tenggerimyces flavus</name>
    <dbReference type="NCBI Taxonomy" id="1708749"/>
    <lineage>
        <taxon>Bacteria</taxon>
        <taxon>Bacillati</taxon>
        <taxon>Actinomycetota</taxon>
        <taxon>Actinomycetes</taxon>
        <taxon>Propionibacteriales</taxon>
        <taxon>Nocardioidaceae</taxon>
        <taxon>Tenggerimyces</taxon>
    </lineage>
</organism>
<evidence type="ECO:0000313" key="1">
    <source>
        <dbReference type="EMBL" id="MFC3759549.1"/>
    </source>
</evidence>
<dbReference type="InterPro" id="IPR006748">
    <property type="entry name" value="NH2Glyco/OHUrea_AB-resist_kin"/>
</dbReference>
<dbReference type="InterPro" id="IPR011009">
    <property type="entry name" value="Kinase-like_dom_sf"/>
</dbReference>
<keyword evidence="2" id="KW-1185">Reference proteome</keyword>
<name>A0ABV7Y6A1_9ACTN</name>
<dbReference type="EMBL" id="JBHRZH010000001">
    <property type="protein sequence ID" value="MFC3759549.1"/>
    <property type="molecule type" value="Genomic_DNA"/>
</dbReference>
<dbReference type="SUPFAM" id="SSF56112">
    <property type="entry name" value="Protein kinase-like (PK-like)"/>
    <property type="match status" value="1"/>
</dbReference>
<dbReference type="RefSeq" id="WP_205122071.1">
    <property type="nucleotide sequence ID" value="NZ_JAFBCM010000001.1"/>
</dbReference>
<comment type="caution">
    <text evidence="1">The sequence shown here is derived from an EMBL/GenBank/DDBJ whole genome shotgun (WGS) entry which is preliminary data.</text>
</comment>
<dbReference type="Pfam" id="PF04655">
    <property type="entry name" value="APH_6_hur"/>
    <property type="match status" value="1"/>
</dbReference>
<evidence type="ECO:0000313" key="2">
    <source>
        <dbReference type="Proteomes" id="UP001595699"/>
    </source>
</evidence>
<gene>
    <name evidence="1" type="ORF">ACFOUW_01740</name>
</gene>
<protein>
    <submittedName>
        <fullName evidence="1">Aminoglycoside phosphotransferase family protein</fullName>
    </submittedName>
</protein>
<dbReference type="Proteomes" id="UP001595699">
    <property type="component" value="Unassembled WGS sequence"/>
</dbReference>